<comment type="caution">
    <text evidence="1">The sequence shown here is derived from an EMBL/GenBank/DDBJ whole genome shotgun (WGS) entry which is preliminary data.</text>
</comment>
<keyword evidence="2" id="KW-1185">Reference proteome</keyword>
<evidence type="ECO:0000313" key="1">
    <source>
        <dbReference type="EMBL" id="KJY01453.1"/>
    </source>
</evidence>
<protein>
    <recommendedName>
        <fullName evidence="3">F-box domain-containing protein</fullName>
    </recommendedName>
</protein>
<sequence>MTTLLLELPTELLLGIAERLPFEAIKSLSIHVSIPKLLHLKSEDCFVESALCGFLRDHSQQLKVLSLKNCFAGSPFSDLPYTWDAFFHDLLISRPVLEKLIVTNDNIALIAEDPDDQGPSIPGNAEDSEDVKAVQKQLLDDPNRRLWVYAKLDPVSGVIVHDFAEIVTNNKTGKDQAKHDELMALVRQNREHSSNEA</sequence>
<name>A0A0F4GWQ6_9PEZI</name>
<reference evidence="1 2" key="1">
    <citation type="submission" date="2015-03" db="EMBL/GenBank/DDBJ databases">
        <title>RNA-seq based gene annotation and comparative genomics of four Zymoseptoria species reveal species-specific pathogenicity related genes and transposable element activity.</title>
        <authorList>
            <person name="Grandaubert J."/>
            <person name="Bhattacharyya A."/>
            <person name="Stukenbrock E.H."/>
        </authorList>
    </citation>
    <scope>NUCLEOTIDE SEQUENCE [LARGE SCALE GENOMIC DNA]</scope>
    <source>
        <strain evidence="1 2">Zb18110</strain>
    </source>
</reference>
<accession>A0A0F4GWQ6</accession>
<dbReference type="EMBL" id="LAFY01000282">
    <property type="protein sequence ID" value="KJY01453.1"/>
    <property type="molecule type" value="Genomic_DNA"/>
</dbReference>
<evidence type="ECO:0000313" key="2">
    <source>
        <dbReference type="Proteomes" id="UP000033647"/>
    </source>
</evidence>
<proteinExistence type="predicted"/>
<organism evidence="1 2">
    <name type="scientific">Zymoseptoria brevis</name>
    <dbReference type="NCBI Taxonomy" id="1047168"/>
    <lineage>
        <taxon>Eukaryota</taxon>
        <taxon>Fungi</taxon>
        <taxon>Dikarya</taxon>
        <taxon>Ascomycota</taxon>
        <taxon>Pezizomycotina</taxon>
        <taxon>Dothideomycetes</taxon>
        <taxon>Dothideomycetidae</taxon>
        <taxon>Mycosphaerellales</taxon>
        <taxon>Mycosphaerellaceae</taxon>
        <taxon>Zymoseptoria</taxon>
    </lineage>
</organism>
<gene>
    <name evidence="1" type="ORF">TI39_contig290g00010</name>
</gene>
<evidence type="ECO:0008006" key="3">
    <source>
        <dbReference type="Google" id="ProtNLM"/>
    </source>
</evidence>
<dbReference type="Proteomes" id="UP000033647">
    <property type="component" value="Unassembled WGS sequence"/>
</dbReference>
<dbReference type="AlphaFoldDB" id="A0A0F4GWQ6"/>
<dbReference type="OrthoDB" id="5410873at2759"/>